<dbReference type="InterPro" id="IPR038404">
    <property type="entry name" value="TRAP_DctP_sf"/>
</dbReference>
<evidence type="ECO:0000313" key="4">
    <source>
        <dbReference type="Proteomes" id="UP001165542"/>
    </source>
</evidence>
<organism evidence="3 4">
    <name type="scientific">Halomonas dongshanensis</name>
    <dbReference type="NCBI Taxonomy" id="2890835"/>
    <lineage>
        <taxon>Bacteria</taxon>
        <taxon>Pseudomonadati</taxon>
        <taxon>Pseudomonadota</taxon>
        <taxon>Gammaproteobacteria</taxon>
        <taxon>Oceanospirillales</taxon>
        <taxon>Halomonadaceae</taxon>
        <taxon>Halomonas</taxon>
    </lineage>
</organism>
<accession>A0ABT2E979</accession>
<keyword evidence="1 2" id="KW-0732">Signal</keyword>
<evidence type="ECO:0000256" key="1">
    <source>
        <dbReference type="ARBA" id="ARBA00022729"/>
    </source>
</evidence>
<dbReference type="PANTHER" id="PTHR33376:SF4">
    <property type="entry name" value="SIALIC ACID-BINDING PERIPLASMIC PROTEIN SIAP"/>
    <property type="match status" value="1"/>
</dbReference>
<reference evidence="3" key="1">
    <citation type="submission" date="2021-11" db="EMBL/GenBank/DDBJ databases">
        <title>Halomonas sp., isolated from a coastal aquaculture zone in Dongshan Bay.</title>
        <authorList>
            <person name="Lin W."/>
        </authorList>
    </citation>
    <scope>NUCLEOTIDE SEQUENCE</scope>
    <source>
        <strain evidence="3">Yzlin-01</strain>
    </source>
</reference>
<dbReference type="Pfam" id="PF03480">
    <property type="entry name" value="DctP"/>
    <property type="match status" value="1"/>
</dbReference>
<comment type="caution">
    <text evidence="3">The sequence shown here is derived from an EMBL/GenBank/DDBJ whole genome shotgun (WGS) entry which is preliminary data.</text>
</comment>
<dbReference type="PANTHER" id="PTHR33376">
    <property type="match status" value="1"/>
</dbReference>
<keyword evidence="4" id="KW-1185">Reference proteome</keyword>
<dbReference type="NCBIfam" id="NF037995">
    <property type="entry name" value="TRAP_S1"/>
    <property type="match status" value="1"/>
</dbReference>
<evidence type="ECO:0000313" key="3">
    <source>
        <dbReference type="EMBL" id="MCS2608128.1"/>
    </source>
</evidence>
<feature type="signal peptide" evidence="2">
    <location>
        <begin position="1"/>
        <end position="27"/>
    </location>
</feature>
<dbReference type="EMBL" id="JAJISC010000001">
    <property type="protein sequence ID" value="MCS2608128.1"/>
    <property type="molecule type" value="Genomic_DNA"/>
</dbReference>
<proteinExistence type="predicted"/>
<name>A0ABT2E979_9GAMM</name>
<feature type="chain" id="PRO_5047136238" evidence="2">
    <location>
        <begin position="28"/>
        <end position="336"/>
    </location>
</feature>
<dbReference type="CDD" id="cd13602">
    <property type="entry name" value="PBP2_TRAP_BpDctp6_7"/>
    <property type="match status" value="1"/>
</dbReference>
<dbReference type="Proteomes" id="UP001165542">
    <property type="component" value="Unassembled WGS sequence"/>
</dbReference>
<protein>
    <submittedName>
        <fullName evidence="3">TRAP transporter substrate-binding protein</fullName>
    </submittedName>
</protein>
<dbReference type="Gene3D" id="3.40.190.170">
    <property type="entry name" value="Bacterial extracellular solute-binding protein, family 7"/>
    <property type="match status" value="1"/>
</dbReference>
<evidence type="ECO:0000256" key="2">
    <source>
        <dbReference type="SAM" id="SignalP"/>
    </source>
</evidence>
<sequence>MRIVTPLASFATPFVLLSALAASAAHAAEWTMATPYGDASFHTQNTREFAEDVANATDGELTITVHSGGSLVAHGEIKPSVRRGTIDAGEVFLSVLSNDDPIFEVDTLPGVAGSYDDAYALWQATKPIISEKFAAEGLMPLYAVAWPAQGIYTGEALTDPTQFEGLRVRAPNINTQRFVTNLGGSPTETEESDIPTAFSTGRVDAMITSSSTGNAMTAWDYVDYYTDANLWLPKNIVFINQRSFDRLDESTQQALLDAAARAEERGWQQSREDNQASLAALEENGIEVSTPNEAVAAALQSAGDTLYQDWLSRADDEAETVLETYRQQRPSETNGE</sequence>
<dbReference type="InterPro" id="IPR018389">
    <property type="entry name" value="DctP_fam"/>
</dbReference>
<gene>
    <name evidence="3" type="ORF">LLY24_02180</name>
</gene>